<evidence type="ECO:0000313" key="4">
    <source>
        <dbReference type="Proteomes" id="UP000580856"/>
    </source>
</evidence>
<reference evidence="3 4" key="1">
    <citation type="submission" date="2020-03" db="EMBL/GenBank/DDBJ databases">
        <title>Genomic Encyclopedia of Type Strains, Phase IV (KMG-IV): sequencing the most valuable type-strain genomes for metagenomic binning, comparative biology and taxonomic classification.</title>
        <authorList>
            <person name="Goeker M."/>
        </authorList>
    </citation>
    <scope>NUCLEOTIDE SEQUENCE [LARGE SCALE GENOMIC DNA]</scope>
    <source>
        <strain evidence="3 4">DSM 24233</strain>
    </source>
</reference>
<dbReference type="EMBL" id="JAATJA010000003">
    <property type="protein sequence ID" value="NJB69131.1"/>
    <property type="molecule type" value="Genomic_DNA"/>
</dbReference>
<dbReference type="RefSeq" id="WP_167942213.1">
    <property type="nucleotide sequence ID" value="NZ_JAATJA010000003.1"/>
</dbReference>
<dbReference type="Proteomes" id="UP000580856">
    <property type="component" value="Unassembled WGS sequence"/>
</dbReference>
<dbReference type="InterPro" id="IPR000551">
    <property type="entry name" value="MerR-type_HTH_dom"/>
</dbReference>
<dbReference type="Gene3D" id="1.10.1660.10">
    <property type="match status" value="1"/>
</dbReference>
<name>A0A846QM00_9BACT</name>
<dbReference type="GO" id="GO:0003677">
    <property type="term" value="F:DNA binding"/>
    <property type="evidence" value="ECO:0007669"/>
    <property type="project" value="UniProtKB-KW"/>
</dbReference>
<comment type="caution">
    <text evidence="3">The sequence shown here is derived from an EMBL/GenBank/DDBJ whole genome shotgun (WGS) entry which is preliminary data.</text>
</comment>
<dbReference type="Pfam" id="PF13411">
    <property type="entry name" value="MerR_1"/>
    <property type="match status" value="1"/>
</dbReference>
<dbReference type="PANTHER" id="PTHR30204:SF15">
    <property type="entry name" value="BLL5018 PROTEIN"/>
    <property type="match status" value="1"/>
</dbReference>
<dbReference type="PROSITE" id="PS50937">
    <property type="entry name" value="HTH_MERR_2"/>
    <property type="match status" value="1"/>
</dbReference>
<dbReference type="SMART" id="SM00422">
    <property type="entry name" value="HTH_MERR"/>
    <property type="match status" value="1"/>
</dbReference>
<proteinExistence type="predicted"/>
<dbReference type="GO" id="GO:0003700">
    <property type="term" value="F:DNA-binding transcription factor activity"/>
    <property type="evidence" value="ECO:0007669"/>
    <property type="project" value="InterPro"/>
</dbReference>
<protein>
    <submittedName>
        <fullName evidence="3">DNA-binding transcriptional MerR regulator</fullName>
    </submittedName>
</protein>
<dbReference type="CDD" id="cd04765">
    <property type="entry name" value="HTH_MlrA-like_sg2"/>
    <property type="match status" value="1"/>
</dbReference>
<organism evidence="3 4">
    <name type="scientific">Desulfobaculum xiamenense</name>
    <dbReference type="NCBI Taxonomy" id="995050"/>
    <lineage>
        <taxon>Bacteria</taxon>
        <taxon>Pseudomonadati</taxon>
        <taxon>Thermodesulfobacteriota</taxon>
        <taxon>Desulfovibrionia</taxon>
        <taxon>Desulfovibrionales</taxon>
        <taxon>Desulfovibrionaceae</taxon>
        <taxon>Desulfobaculum</taxon>
    </lineage>
</organism>
<evidence type="ECO:0000259" key="2">
    <source>
        <dbReference type="PROSITE" id="PS50937"/>
    </source>
</evidence>
<dbReference type="PANTHER" id="PTHR30204">
    <property type="entry name" value="REDOX-CYCLING DRUG-SENSING TRANSCRIPTIONAL ACTIVATOR SOXR"/>
    <property type="match status" value="1"/>
</dbReference>
<evidence type="ECO:0000256" key="1">
    <source>
        <dbReference type="ARBA" id="ARBA00023125"/>
    </source>
</evidence>
<dbReference type="InterPro" id="IPR009061">
    <property type="entry name" value="DNA-bd_dom_put_sf"/>
</dbReference>
<dbReference type="InterPro" id="IPR047057">
    <property type="entry name" value="MerR_fam"/>
</dbReference>
<dbReference type="AlphaFoldDB" id="A0A846QM00"/>
<evidence type="ECO:0000313" key="3">
    <source>
        <dbReference type="EMBL" id="NJB69131.1"/>
    </source>
</evidence>
<accession>A0A846QM00</accession>
<keyword evidence="4" id="KW-1185">Reference proteome</keyword>
<dbReference type="SUPFAM" id="SSF46955">
    <property type="entry name" value="Putative DNA-binding domain"/>
    <property type="match status" value="1"/>
</dbReference>
<gene>
    <name evidence="3" type="ORF">GGQ74_002825</name>
</gene>
<keyword evidence="1 3" id="KW-0238">DNA-binding</keyword>
<sequence length="118" mass="13435">MGRTYRIGQAARKLGLNTSVLRYWETEFPQLQPVRTRKGQRLYTDEHLELLAVIQGLLHEQGMTIEGARRKLERDEQIVAAREAGDEETCASLELEELRRSVASELLAMKRLLEGNGA</sequence>
<feature type="domain" description="HTH merR-type" evidence="2">
    <location>
        <begin position="4"/>
        <end position="74"/>
    </location>
</feature>